<feature type="region of interest" description="Disordered" evidence="1">
    <location>
        <begin position="56"/>
        <end position="77"/>
    </location>
</feature>
<evidence type="ECO:0000313" key="2">
    <source>
        <dbReference type="EMBL" id="ACN35010.1"/>
    </source>
</evidence>
<name>C0PIJ4_MAIZE</name>
<dbReference type="EMBL" id="BT068113">
    <property type="protein sequence ID" value="ACN35010.1"/>
    <property type="molecule type" value="mRNA"/>
</dbReference>
<reference evidence="2" key="1">
    <citation type="journal article" date="2009" name="PLoS Genet.">
        <title>Sequencing, mapping, and analysis of 27,455 maize full-length cDNAs.</title>
        <authorList>
            <person name="Soderlund C."/>
            <person name="Descour A."/>
            <person name="Kudrna D."/>
            <person name="Bomhoff M."/>
            <person name="Boyd L."/>
            <person name="Currie J."/>
            <person name="Angelova A."/>
            <person name="Collura K."/>
            <person name="Wissotski M."/>
            <person name="Ashley E."/>
            <person name="Morrow D."/>
            <person name="Fernandes J."/>
            <person name="Walbot V."/>
            <person name="Yu Y."/>
        </authorList>
    </citation>
    <scope>NUCLEOTIDE SEQUENCE</scope>
    <source>
        <strain evidence="2">B73</strain>
    </source>
</reference>
<evidence type="ECO:0000256" key="1">
    <source>
        <dbReference type="SAM" id="MobiDB-lite"/>
    </source>
</evidence>
<sequence length="109" mass="12547">MMTGWQLSLADCPDSPSRVSVNHQCVLIPVACSIFRKKPSEHRHGWRLEPFTRPCQRPLRASSKSASKTSPSKRRIHGDFQLEVSQEEWYCSAASDKYSSMNFKLQHRL</sequence>
<accession>C0PIJ4</accession>
<feature type="compositionally biased region" description="Low complexity" evidence="1">
    <location>
        <begin position="60"/>
        <end position="70"/>
    </location>
</feature>
<protein>
    <submittedName>
        <fullName evidence="2">Uncharacterized protein</fullName>
    </submittedName>
</protein>
<organism evidence="2">
    <name type="scientific">Zea mays</name>
    <name type="common">Maize</name>
    <dbReference type="NCBI Taxonomy" id="4577"/>
    <lineage>
        <taxon>Eukaryota</taxon>
        <taxon>Viridiplantae</taxon>
        <taxon>Streptophyta</taxon>
        <taxon>Embryophyta</taxon>
        <taxon>Tracheophyta</taxon>
        <taxon>Spermatophyta</taxon>
        <taxon>Magnoliopsida</taxon>
        <taxon>Liliopsida</taxon>
        <taxon>Poales</taxon>
        <taxon>Poaceae</taxon>
        <taxon>PACMAD clade</taxon>
        <taxon>Panicoideae</taxon>
        <taxon>Andropogonodae</taxon>
        <taxon>Andropogoneae</taxon>
        <taxon>Tripsacinae</taxon>
        <taxon>Zea</taxon>
    </lineage>
</organism>
<proteinExistence type="evidence at transcript level"/>
<dbReference type="AlphaFoldDB" id="C0PIJ4"/>